<feature type="domain" description="EGF-like" evidence="5">
    <location>
        <begin position="12"/>
        <end position="52"/>
    </location>
</feature>
<keyword evidence="2" id="KW-0677">Repeat</keyword>
<feature type="domain" description="EGF-like" evidence="5">
    <location>
        <begin position="55"/>
        <end position="85"/>
    </location>
</feature>
<evidence type="ECO:0000313" key="7">
    <source>
        <dbReference type="Proteomes" id="UP001529510"/>
    </source>
</evidence>
<comment type="caution">
    <text evidence="6">The sequence shown here is derived from an EMBL/GenBank/DDBJ whole genome shotgun (WGS) entry which is preliminary data.</text>
</comment>
<dbReference type="Pfam" id="PF12661">
    <property type="entry name" value="hEGF"/>
    <property type="match status" value="1"/>
</dbReference>
<dbReference type="FunFam" id="2.10.25.10:FF:000095">
    <property type="entry name" value="Notch, isoform B"/>
    <property type="match status" value="1"/>
</dbReference>
<proteinExistence type="predicted"/>
<evidence type="ECO:0000256" key="1">
    <source>
        <dbReference type="ARBA" id="ARBA00022536"/>
    </source>
</evidence>
<evidence type="ECO:0000256" key="4">
    <source>
        <dbReference type="PROSITE-ProRule" id="PRU00076"/>
    </source>
</evidence>
<dbReference type="SUPFAM" id="SSF57196">
    <property type="entry name" value="EGF/Laminin"/>
    <property type="match status" value="2"/>
</dbReference>
<dbReference type="Pfam" id="PF00008">
    <property type="entry name" value="EGF"/>
    <property type="match status" value="1"/>
</dbReference>
<sequence length="85" mass="9173">CPEPFAGTACQFRNPCSQYPCRNGGVCRLITSVNKVDFVCNCSLGYTDRLCLTPTNNVCLSSPCRNGGTCELTSIHSYKCKCPPG</sequence>
<evidence type="ECO:0000313" key="6">
    <source>
        <dbReference type="EMBL" id="KAL0192765.1"/>
    </source>
</evidence>
<keyword evidence="7" id="KW-1185">Reference proteome</keyword>
<protein>
    <recommendedName>
        <fullName evidence="5">EGF-like domain-containing protein</fullName>
    </recommendedName>
</protein>
<dbReference type="InterPro" id="IPR000742">
    <property type="entry name" value="EGF"/>
</dbReference>
<comment type="caution">
    <text evidence="4">Lacks conserved residue(s) required for the propagation of feature annotation.</text>
</comment>
<keyword evidence="3 4" id="KW-1015">Disulfide bond</keyword>
<accession>A0ABD0R2M9</accession>
<dbReference type="EMBL" id="JAMKFB020000005">
    <property type="protein sequence ID" value="KAL0192765.1"/>
    <property type="molecule type" value="Genomic_DNA"/>
</dbReference>
<dbReference type="PANTHER" id="PTHR24049">
    <property type="entry name" value="CRUMBS FAMILY MEMBER"/>
    <property type="match status" value="1"/>
</dbReference>
<dbReference type="PROSITE" id="PS50026">
    <property type="entry name" value="EGF_3"/>
    <property type="match status" value="2"/>
</dbReference>
<dbReference type="Gene3D" id="2.10.25.10">
    <property type="entry name" value="Laminin"/>
    <property type="match status" value="2"/>
</dbReference>
<dbReference type="InterPro" id="IPR013032">
    <property type="entry name" value="EGF-like_CS"/>
</dbReference>
<dbReference type="SMART" id="SM00181">
    <property type="entry name" value="EGF"/>
    <property type="match status" value="2"/>
</dbReference>
<feature type="non-terminal residue" evidence="6">
    <location>
        <position position="85"/>
    </location>
</feature>
<name>A0ABD0R2M9_CIRMR</name>
<keyword evidence="1 4" id="KW-0245">EGF-like domain</keyword>
<dbReference type="PROSITE" id="PS01186">
    <property type="entry name" value="EGF_2"/>
    <property type="match status" value="1"/>
</dbReference>
<dbReference type="InterPro" id="IPR051022">
    <property type="entry name" value="Notch_Cell-Fate_Det"/>
</dbReference>
<gene>
    <name evidence="6" type="ORF">M9458_011061</name>
</gene>
<organism evidence="6 7">
    <name type="scientific">Cirrhinus mrigala</name>
    <name type="common">Mrigala</name>
    <dbReference type="NCBI Taxonomy" id="683832"/>
    <lineage>
        <taxon>Eukaryota</taxon>
        <taxon>Metazoa</taxon>
        <taxon>Chordata</taxon>
        <taxon>Craniata</taxon>
        <taxon>Vertebrata</taxon>
        <taxon>Euteleostomi</taxon>
        <taxon>Actinopterygii</taxon>
        <taxon>Neopterygii</taxon>
        <taxon>Teleostei</taxon>
        <taxon>Ostariophysi</taxon>
        <taxon>Cypriniformes</taxon>
        <taxon>Cyprinidae</taxon>
        <taxon>Labeoninae</taxon>
        <taxon>Labeonini</taxon>
        <taxon>Cirrhinus</taxon>
    </lineage>
</organism>
<evidence type="ECO:0000259" key="5">
    <source>
        <dbReference type="PROSITE" id="PS50026"/>
    </source>
</evidence>
<reference evidence="6 7" key="1">
    <citation type="submission" date="2024-05" db="EMBL/GenBank/DDBJ databases">
        <title>Genome sequencing and assembly of Indian major carp, Cirrhinus mrigala (Hamilton, 1822).</title>
        <authorList>
            <person name="Mohindra V."/>
            <person name="Chowdhury L.M."/>
            <person name="Lal K."/>
            <person name="Jena J.K."/>
        </authorList>
    </citation>
    <scope>NUCLEOTIDE SEQUENCE [LARGE SCALE GENOMIC DNA]</scope>
    <source>
        <strain evidence="6">CM1030</strain>
        <tissue evidence="6">Blood</tissue>
    </source>
</reference>
<evidence type="ECO:0000256" key="2">
    <source>
        <dbReference type="ARBA" id="ARBA00022737"/>
    </source>
</evidence>
<feature type="disulfide bond" evidence="4">
    <location>
        <begin position="42"/>
        <end position="51"/>
    </location>
</feature>
<feature type="non-terminal residue" evidence="6">
    <location>
        <position position="1"/>
    </location>
</feature>
<dbReference type="AlphaFoldDB" id="A0ABD0R2M9"/>
<evidence type="ECO:0000256" key="3">
    <source>
        <dbReference type="ARBA" id="ARBA00023157"/>
    </source>
</evidence>
<dbReference type="Proteomes" id="UP001529510">
    <property type="component" value="Unassembled WGS sequence"/>
</dbReference>